<dbReference type="KEGG" id="dge:Dgeo_2552"/>
<keyword evidence="3" id="KW-1185">Reference proteome</keyword>
<dbReference type="Proteomes" id="UP000002431">
    <property type="component" value="Plasmid pDGEO01"/>
</dbReference>
<accession>Q1J3E8</accession>
<dbReference type="AlphaFoldDB" id="Q1J3E8"/>
<feature type="transmembrane region" description="Helical" evidence="1">
    <location>
        <begin position="131"/>
        <end position="149"/>
    </location>
</feature>
<feature type="transmembrane region" description="Helical" evidence="1">
    <location>
        <begin position="224"/>
        <end position="241"/>
    </location>
</feature>
<feature type="transmembrane region" description="Helical" evidence="1">
    <location>
        <begin position="197"/>
        <end position="217"/>
    </location>
</feature>
<feature type="transmembrane region" description="Helical" evidence="1">
    <location>
        <begin position="90"/>
        <end position="111"/>
    </location>
</feature>
<gene>
    <name evidence="2" type="ordered locus">Dgeo_2552</name>
</gene>
<keyword evidence="1" id="KW-1133">Transmembrane helix</keyword>
<proteinExistence type="predicted"/>
<feature type="transmembrane region" description="Helical" evidence="1">
    <location>
        <begin position="156"/>
        <end position="177"/>
    </location>
</feature>
<evidence type="ECO:0000313" key="3">
    <source>
        <dbReference type="Proteomes" id="UP000002431"/>
    </source>
</evidence>
<geneLocation type="plasmid" evidence="2 3">
    <name>pDGEO01</name>
</geneLocation>
<keyword evidence="1" id="KW-0472">Membrane</keyword>
<feature type="transmembrane region" description="Helical" evidence="1">
    <location>
        <begin position="57"/>
        <end position="78"/>
    </location>
</feature>
<dbReference type="EMBL" id="CP000358">
    <property type="protein sequence ID" value="ABF43986.1"/>
    <property type="molecule type" value="Genomic_DNA"/>
</dbReference>
<name>Q1J3E8_DEIGD</name>
<dbReference type="eggNOG" id="ENOG5031Y5Z">
    <property type="taxonomic scope" value="Bacteria"/>
</dbReference>
<organism evidence="2 3">
    <name type="scientific">Deinococcus geothermalis (strain DSM 11300 / CIP 105573 / AG-3a)</name>
    <dbReference type="NCBI Taxonomy" id="319795"/>
    <lineage>
        <taxon>Bacteria</taxon>
        <taxon>Thermotogati</taxon>
        <taxon>Deinococcota</taxon>
        <taxon>Deinococci</taxon>
        <taxon>Deinococcales</taxon>
        <taxon>Deinococcaceae</taxon>
        <taxon>Deinococcus</taxon>
    </lineage>
</organism>
<evidence type="ECO:0000313" key="2">
    <source>
        <dbReference type="EMBL" id="ABF43986.1"/>
    </source>
</evidence>
<sequence length="303" mass="31272">MTTRSSARPPAPLTASTATFDWAVVGLGSLMLFGVHLDAWAHHRFALESFFTPWHGLLYSGFALLALLLALLLAAAAVRGGGLRPSAMPGGYGPSLVGAGLFALGGVGDLLWHTLFGIEVSLEALLSPPHLLLALGAGLMVTGPLRAALARGETRAPWTALASLALLLSLLTFFTTYANPLTEADGIMLGGELGQALGVAGVLVQAALLTGVVLFAVRRFTLPRLGLTLLVVLSSALMLLVHANYALLPALLVTGLLADGGYAWLRPSGRVSGPSTHSRPSFRPPCSCLCSPPSPSPASWSGA</sequence>
<keyword evidence="1" id="KW-0812">Transmembrane</keyword>
<keyword evidence="2" id="KW-0614">Plasmid</keyword>
<reference evidence="2" key="1">
    <citation type="submission" date="2006-04" db="EMBL/GenBank/DDBJ databases">
        <title>Complete sequence of plasmid1 pDGEO01 of Deinococcus geothermalis DSM 11300.</title>
        <authorList>
            <consortium name="US DOE Joint Genome Institute"/>
            <person name="Copeland A."/>
            <person name="Lucas S."/>
            <person name="Lapidus A."/>
            <person name="Barry K."/>
            <person name="Detter J.C."/>
            <person name="Glavina del Rio T."/>
            <person name="Hammon N."/>
            <person name="Israni S."/>
            <person name="Dalin E."/>
            <person name="Tice H."/>
            <person name="Pitluck S."/>
            <person name="Brettin T."/>
            <person name="Bruce D."/>
            <person name="Han C."/>
            <person name="Tapia R."/>
            <person name="Saunders E."/>
            <person name="Gilna P."/>
            <person name="Schmutz J."/>
            <person name="Larimer F."/>
            <person name="Land M."/>
            <person name="Hauser L."/>
            <person name="Kyrpides N."/>
            <person name="Kim E."/>
            <person name="Daly M.J."/>
            <person name="Fredrickson J.K."/>
            <person name="Makarova K.S."/>
            <person name="Gaidamakova E.K."/>
            <person name="Zhai M."/>
            <person name="Richardson P."/>
        </authorList>
    </citation>
    <scope>NUCLEOTIDE SEQUENCE</scope>
    <source>
        <strain evidence="2">DSM 11300</strain>
        <plasmid evidence="2">pDGEO01</plasmid>
    </source>
</reference>
<protein>
    <submittedName>
        <fullName evidence="2">Uncharacterized protein</fullName>
    </submittedName>
</protein>
<evidence type="ECO:0000256" key="1">
    <source>
        <dbReference type="SAM" id="Phobius"/>
    </source>
</evidence>
<dbReference type="RefSeq" id="WP_011526011.1">
    <property type="nucleotide sequence ID" value="NC_008010.2"/>
</dbReference>
<dbReference type="HOGENOM" id="CLU_065106_0_0_0"/>
<feature type="transmembrane region" description="Helical" evidence="1">
    <location>
        <begin position="20"/>
        <end position="37"/>
    </location>
</feature>